<comment type="caution">
    <text evidence="4">The sequence shown here is derived from an EMBL/GenBank/DDBJ whole genome shotgun (WGS) entry which is preliminary data.</text>
</comment>
<evidence type="ECO:0000256" key="1">
    <source>
        <dbReference type="ARBA" id="ARBA00008898"/>
    </source>
</evidence>
<dbReference type="PANTHER" id="PTHR30466:SF11">
    <property type="entry name" value="FLAVIN-DEPENDENT MONOOXYGENASE, REDUCTASE SUBUNIT HSAB"/>
    <property type="match status" value="1"/>
</dbReference>
<dbReference type="EC" id="1.5.1.-" evidence="4"/>
<dbReference type="InterPro" id="IPR002563">
    <property type="entry name" value="Flavin_Rdtase-like_dom"/>
</dbReference>
<evidence type="ECO:0000259" key="3">
    <source>
        <dbReference type="SMART" id="SM00903"/>
    </source>
</evidence>
<dbReference type="PANTHER" id="PTHR30466">
    <property type="entry name" value="FLAVIN REDUCTASE"/>
    <property type="match status" value="1"/>
</dbReference>
<feature type="domain" description="Flavin reductase like" evidence="3">
    <location>
        <begin position="19"/>
        <end position="162"/>
    </location>
</feature>
<dbReference type="EMBL" id="JBHSEW010000003">
    <property type="protein sequence ID" value="MFC4621523.1"/>
    <property type="molecule type" value="Genomic_DNA"/>
</dbReference>
<name>A0ABV9GU47_9BURK</name>
<proteinExistence type="inferred from homology"/>
<evidence type="ECO:0000313" key="4">
    <source>
        <dbReference type="EMBL" id="MFC4621523.1"/>
    </source>
</evidence>
<dbReference type="SUPFAM" id="SSF50475">
    <property type="entry name" value="FMN-binding split barrel"/>
    <property type="match status" value="1"/>
</dbReference>
<dbReference type="Proteomes" id="UP001595967">
    <property type="component" value="Unassembled WGS sequence"/>
</dbReference>
<keyword evidence="2 4" id="KW-0560">Oxidoreductase</keyword>
<protein>
    <submittedName>
        <fullName evidence="4">Flavin reductase family protein</fullName>
        <ecNumber evidence="4">1.5.1.-</ecNumber>
    </submittedName>
</protein>
<dbReference type="GO" id="GO:0016491">
    <property type="term" value="F:oxidoreductase activity"/>
    <property type="evidence" value="ECO:0007669"/>
    <property type="project" value="UniProtKB-KW"/>
</dbReference>
<keyword evidence="5" id="KW-1185">Reference proteome</keyword>
<dbReference type="RefSeq" id="WP_377724449.1">
    <property type="nucleotide sequence ID" value="NZ_JBHSEW010000003.1"/>
</dbReference>
<sequence length="173" mass="18550">MTSSAPPAVFTERQLRDALGQFATGVTIVTTTNAQGAPAGMTVSSFNAVSLTPPLVLWSLGQATSLYPVFLRCQHYAVHVLALEQEALARRFAARDGDRFAQVDWQPNAEGVPIIQGAVAVFECALRHRYAGGDHLIMVGEVLRCQRLGGEPLLYHAGQLGRRLAPQSPGVEG</sequence>
<dbReference type="SMART" id="SM00903">
    <property type="entry name" value="Flavin_Reduct"/>
    <property type="match status" value="1"/>
</dbReference>
<dbReference type="Gene3D" id="2.30.110.10">
    <property type="entry name" value="Electron Transport, Fmn-binding Protein, Chain A"/>
    <property type="match status" value="1"/>
</dbReference>
<dbReference type="InterPro" id="IPR012349">
    <property type="entry name" value="Split_barrel_FMN-bd"/>
</dbReference>
<evidence type="ECO:0000313" key="5">
    <source>
        <dbReference type="Proteomes" id="UP001595967"/>
    </source>
</evidence>
<reference evidence="5" key="1">
    <citation type="journal article" date="2019" name="Int. J. Syst. Evol. Microbiol.">
        <title>The Global Catalogue of Microorganisms (GCM) 10K type strain sequencing project: providing services to taxonomists for standard genome sequencing and annotation.</title>
        <authorList>
            <consortium name="The Broad Institute Genomics Platform"/>
            <consortium name="The Broad Institute Genome Sequencing Center for Infectious Disease"/>
            <person name="Wu L."/>
            <person name="Ma J."/>
        </authorList>
    </citation>
    <scope>NUCLEOTIDE SEQUENCE [LARGE SCALE GENOMIC DNA]</scope>
    <source>
        <strain evidence="5">JCM 11650</strain>
    </source>
</reference>
<dbReference type="InterPro" id="IPR050268">
    <property type="entry name" value="NADH-dep_flavin_reductase"/>
</dbReference>
<dbReference type="Pfam" id="PF01613">
    <property type="entry name" value="Flavin_Reduct"/>
    <property type="match status" value="1"/>
</dbReference>
<accession>A0ABV9GU47</accession>
<organism evidence="4 5">
    <name type="scientific">Comamonas nitrativorans</name>
    <dbReference type="NCBI Taxonomy" id="108437"/>
    <lineage>
        <taxon>Bacteria</taxon>
        <taxon>Pseudomonadati</taxon>
        <taxon>Pseudomonadota</taxon>
        <taxon>Betaproteobacteria</taxon>
        <taxon>Burkholderiales</taxon>
        <taxon>Comamonadaceae</taxon>
        <taxon>Comamonas</taxon>
    </lineage>
</organism>
<evidence type="ECO:0000256" key="2">
    <source>
        <dbReference type="ARBA" id="ARBA00023002"/>
    </source>
</evidence>
<comment type="similarity">
    <text evidence="1">Belongs to the non-flavoprotein flavin reductase family.</text>
</comment>
<gene>
    <name evidence="4" type="ORF">ACFO3A_04785</name>
</gene>